<name>A0A6J0SJX3_9SAUR</name>
<dbReference type="InterPro" id="IPR040120">
    <property type="entry name" value="C19orf44-like"/>
</dbReference>
<feature type="compositionally biased region" description="Basic and acidic residues" evidence="1">
    <location>
        <begin position="1"/>
        <end position="12"/>
    </location>
</feature>
<proteinExistence type="predicted"/>
<dbReference type="CTD" id="508648"/>
<evidence type="ECO:0000313" key="3">
    <source>
        <dbReference type="Proteomes" id="UP001652642"/>
    </source>
</evidence>
<dbReference type="GeneID" id="110072554"/>
<evidence type="ECO:0000256" key="1">
    <source>
        <dbReference type="SAM" id="MobiDB-lite"/>
    </source>
</evidence>
<feature type="domain" description="DUF4614" evidence="2">
    <location>
        <begin position="216"/>
        <end position="388"/>
    </location>
</feature>
<feature type="region of interest" description="Disordered" evidence="1">
    <location>
        <begin position="177"/>
        <end position="280"/>
    </location>
</feature>
<dbReference type="KEGG" id="pvt:110072554"/>
<protein>
    <submittedName>
        <fullName evidence="4">Uncharacterized protein C19orf44 homolog isoform X1</fullName>
    </submittedName>
</protein>
<dbReference type="Proteomes" id="UP001652642">
    <property type="component" value="Chromosome 7"/>
</dbReference>
<organism evidence="3 4">
    <name type="scientific">Pogona vitticeps</name>
    <name type="common">central bearded dragon</name>
    <dbReference type="NCBI Taxonomy" id="103695"/>
    <lineage>
        <taxon>Eukaryota</taxon>
        <taxon>Metazoa</taxon>
        <taxon>Chordata</taxon>
        <taxon>Craniata</taxon>
        <taxon>Vertebrata</taxon>
        <taxon>Euteleostomi</taxon>
        <taxon>Lepidosauria</taxon>
        <taxon>Squamata</taxon>
        <taxon>Bifurcata</taxon>
        <taxon>Unidentata</taxon>
        <taxon>Episquamata</taxon>
        <taxon>Toxicofera</taxon>
        <taxon>Iguania</taxon>
        <taxon>Acrodonta</taxon>
        <taxon>Agamidae</taxon>
        <taxon>Amphibolurinae</taxon>
        <taxon>Pogona</taxon>
    </lineage>
</organism>
<reference evidence="4" key="1">
    <citation type="submission" date="2025-08" db="UniProtKB">
        <authorList>
            <consortium name="RefSeq"/>
        </authorList>
    </citation>
    <scope>IDENTIFICATION</scope>
</reference>
<dbReference type="PANTHER" id="PTHR22409:SF2">
    <property type="entry name" value="CHROMOSOME 19 OPEN READING FRAME 44"/>
    <property type="match status" value="1"/>
</dbReference>
<dbReference type="OrthoDB" id="2151530at2759"/>
<feature type="region of interest" description="Disordered" evidence="1">
    <location>
        <begin position="1"/>
        <end position="91"/>
    </location>
</feature>
<feature type="compositionally biased region" description="Acidic residues" evidence="1">
    <location>
        <begin position="177"/>
        <end position="192"/>
    </location>
</feature>
<dbReference type="PANTHER" id="PTHR22409">
    <property type="entry name" value="CHROMOSOME 19 OPEN READING FRAME 44"/>
    <property type="match status" value="1"/>
</dbReference>
<gene>
    <name evidence="4" type="primary">C7H19orf44</name>
</gene>
<evidence type="ECO:0000313" key="4">
    <source>
        <dbReference type="RefSeq" id="XP_020636666.2"/>
    </source>
</evidence>
<feature type="compositionally biased region" description="Low complexity" evidence="1">
    <location>
        <begin position="35"/>
        <end position="52"/>
    </location>
</feature>
<dbReference type="InterPro" id="IPR027884">
    <property type="entry name" value="DUF4614"/>
</dbReference>
<keyword evidence="3" id="KW-1185">Reference proteome</keyword>
<dbReference type="RefSeq" id="XP_020636666.2">
    <property type="nucleotide sequence ID" value="XM_020781007.2"/>
</dbReference>
<dbReference type="Pfam" id="PF15391">
    <property type="entry name" value="DUF4614"/>
    <property type="match status" value="1"/>
</dbReference>
<feature type="compositionally biased region" description="Low complexity" evidence="1">
    <location>
        <begin position="67"/>
        <end position="82"/>
    </location>
</feature>
<feature type="compositionally biased region" description="Basic residues" evidence="1">
    <location>
        <begin position="23"/>
        <end position="34"/>
    </location>
</feature>
<accession>A0A6J0SJX3</accession>
<feature type="compositionally biased region" description="Polar residues" evidence="1">
    <location>
        <begin position="249"/>
        <end position="261"/>
    </location>
</feature>
<sequence>MPTANRERRREAPSGLLSDAQGRRKMAAAARRRGGVSAALARAAAQLSGRGRPTWIRGPPSGHHLRGPPGSASSSLSGDTPPGLSRAASPSLLQSLDELFSGEADPPSNISTGSDFRVNILSLDDLAPAVASQAEEFKEAMTVEGTGKPRNEPHAVLIHAATQSAFKVQRAFSEDAVSLEDEADEDLGETDISEQLSDASVGVSLDSPARYSSPEYSEDFESYPLSAEANDAEGPASSSEELWGRQEASLPSTPSDFSSPGSLEPQRRRSVRDKAVQTSSSSFPYQDLHAHLYAADIPWIGQTPGGRGAGTSPGISCCLSPDVLEAGTTTNPAASALNELLRQNVLLICHFVEASRHLHASMVASLEEENFHYHTLEEAKTYISCHKPPPLTMEQALRELEEEERGGI</sequence>
<dbReference type="AlphaFoldDB" id="A0A6J0SJX3"/>
<dbReference type="InParanoid" id="A0A6J0SJX3"/>
<evidence type="ECO:0000259" key="2">
    <source>
        <dbReference type="Pfam" id="PF15391"/>
    </source>
</evidence>